<evidence type="ECO:0000256" key="1">
    <source>
        <dbReference type="SAM" id="Coils"/>
    </source>
</evidence>
<protein>
    <recommendedName>
        <fullName evidence="3">Replication protein</fullName>
    </recommendedName>
</protein>
<keyword evidence="1" id="KW-0175">Coiled coil</keyword>
<accession>A0A0F9SEE7</accession>
<organism evidence="2">
    <name type="scientific">marine sediment metagenome</name>
    <dbReference type="NCBI Taxonomy" id="412755"/>
    <lineage>
        <taxon>unclassified sequences</taxon>
        <taxon>metagenomes</taxon>
        <taxon>ecological metagenomes</taxon>
    </lineage>
</organism>
<comment type="caution">
    <text evidence="2">The sequence shown here is derived from an EMBL/GenBank/DDBJ whole genome shotgun (WGS) entry which is preliminary data.</text>
</comment>
<feature type="coiled-coil region" evidence="1">
    <location>
        <begin position="364"/>
        <end position="391"/>
    </location>
</feature>
<proteinExistence type="predicted"/>
<dbReference type="EMBL" id="LAZR01002043">
    <property type="protein sequence ID" value="KKN35351.1"/>
    <property type="molecule type" value="Genomic_DNA"/>
</dbReference>
<reference evidence="2" key="1">
    <citation type="journal article" date="2015" name="Nature">
        <title>Complex archaea that bridge the gap between prokaryotes and eukaryotes.</title>
        <authorList>
            <person name="Spang A."/>
            <person name="Saw J.H."/>
            <person name="Jorgensen S.L."/>
            <person name="Zaremba-Niedzwiedzka K."/>
            <person name="Martijn J."/>
            <person name="Lind A.E."/>
            <person name="van Eijk R."/>
            <person name="Schleper C."/>
            <person name="Guy L."/>
            <person name="Ettema T.J."/>
        </authorList>
    </citation>
    <scope>NUCLEOTIDE SEQUENCE</scope>
</reference>
<name>A0A0F9SEE7_9ZZZZ</name>
<gene>
    <name evidence="2" type="ORF">LCGC14_0784350</name>
</gene>
<dbReference type="AlphaFoldDB" id="A0A0F9SEE7"/>
<evidence type="ECO:0008006" key="3">
    <source>
        <dbReference type="Google" id="ProtNLM"/>
    </source>
</evidence>
<evidence type="ECO:0000313" key="2">
    <source>
        <dbReference type="EMBL" id="KKN35351.1"/>
    </source>
</evidence>
<sequence>MKKHRAEQRRVADILAGHWDTRAVKPGRRMQRCAESFRAALNLRDAKVKMCPMHCDVMLCAVCLNHRHRTTLKKIKHCIETTVGPQDIIRHSVYTTPRWRGDVREAAETCANWFDNMTRRTAWKDKVLAHMAVFECTGNAVDGWGWHVHVLSIGKYWTNQCKVSDATGGRARLRPARPHHDECECVRRVGHTGRKNSPLERCLMQEWYQTTRGEAWIVHISAAGKDHRDAKLAAAANAINEAVKYVVKTVDLSAAALIDFQIGMRGFKRVRWGGLWYRMNDEPECLCELSGLDTCPVHEPRVMVCPDDLWRFSTGTIGELFARLTVDDPQTDAIARAAGWEVHSFSGPMQKGRARPPPLVKLPKSFAVAAVEGLEEQSEQLERKTELYLAQHPDSAAAFEFGHLPF</sequence>